<dbReference type="InterPro" id="IPR002931">
    <property type="entry name" value="Transglutaminase-like"/>
</dbReference>
<dbReference type="OrthoDB" id="5166556at2"/>
<sequence length="386" mass="44540">MKTKLFPIIILFLSVNAVFAQKKLPIIKATSTQVDIKDDNNPVRKNAWTIEPAQKLDVYTTSAKKVTFYTNQESISFNVDPKVGEYNFIIVVNGKDTARTQVKYDPKAPNRNPPAYLDTLRKAEKYNFSDQREIPKFTYQSMDNPNLVRIRKELKLDSIAGNGNELSKVFNLLHWVHNLIRHDGSSNNPTLKNAIDLIKVCKAENRGVNCRMLATVLNECYLSMGITSRYITCMPKETKFDDCHVINMVYSKDLKKWIWIDPTFDAYVMDEKGSLLGIQEVRERLIKGMPLLLNADANWNRTSLQSKEHYLQTYMAKNLYRLETPLVSQYDSETWISGKEVAYVELLPLDGIVQTPQKRESVNEKNGVKFTYYKTNNPNLFWTIPK</sequence>
<dbReference type="AlphaFoldDB" id="A0A4U1CRZ3"/>
<name>A0A4U1CRZ3_9SPHI</name>
<dbReference type="Gene3D" id="3.10.620.30">
    <property type="match status" value="1"/>
</dbReference>
<feature type="domain" description="Transglutaminase-like" evidence="2">
    <location>
        <begin position="159"/>
        <end position="262"/>
    </location>
</feature>
<reference evidence="3 4" key="1">
    <citation type="submission" date="2019-04" db="EMBL/GenBank/DDBJ databases">
        <title>Pedobacter sp. RP-3-22 sp. nov., isolated from Arctic soil.</title>
        <authorList>
            <person name="Dahal R.H."/>
            <person name="Kim D.-U."/>
        </authorList>
    </citation>
    <scope>NUCLEOTIDE SEQUENCE [LARGE SCALE GENOMIC DNA]</scope>
    <source>
        <strain evidence="3 4">RP-3-22</strain>
    </source>
</reference>
<keyword evidence="4" id="KW-1185">Reference proteome</keyword>
<dbReference type="InterPro" id="IPR038765">
    <property type="entry name" value="Papain-like_cys_pep_sf"/>
</dbReference>
<dbReference type="SUPFAM" id="SSF54001">
    <property type="entry name" value="Cysteine proteinases"/>
    <property type="match status" value="1"/>
</dbReference>
<keyword evidence="1" id="KW-0732">Signal</keyword>
<evidence type="ECO:0000313" key="3">
    <source>
        <dbReference type="EMBL" id="TKC10494.1"/>
    </source>
</evidence>
<evidence type="ECO:0000313" key="4">
    <source>
        <dbReference type="Proteomes" id="UP000309488"/>
    </source>
</evidence>
<feature type="signal peptide" evidence="1">
    <location>
        <begin position="1"/>
        <end position="20"/>
    </location>
</feature>
<proteinExistence type="predicted"/>
<dbReference type="Proteomes" id="UP000309488">
    <property type="component" value="Unassembled WGS sequence"/>
</dbReference>
<comment type="caution">
    <text evidence="3">The sequence shown here is derived from an EMBL/GenBank/DDBJ whole genome shotgun (WGS) entry which is preliminary data.</text>
</comment>
<dbReference type="RefSeq" id="WP_136840388.1">
    <property type="nucleotide sequence ID" value="NZ_SWBR01000002.1"/>
</dbReference>
<protein>
    <submittedName>
        <fullName evidence="3">Transglutaminase domain-containing protein</fullName>
    </submittedName>
</protein>
<dbReference type="EMBL" id="SWBR01000002">
    <property type="protein sequence ID" value="TKC10494.1"/>
    <property type="molecule type" value="Genomic_DNA"/>
</dbReference>
<gene>
    <name evidence="3" type="ORF">FA048_09935</name>
</gene>
<evidence type="ECO:0000259" key="2">
    <source>
        <dbReference type="Pfam" id="PF01841"/>
    </source>
</evidence>
<organism evidence="3 4">
    <name type="scientific">Pedobacter polaris</name>
    <dbReference type="NCBI Taxonomy" id="2571273"/>
    <lineage>
        <taxon>Bacteria</taxon>
        <taxon>Pseudomonadati</taxon>
        <taxon>Bacteroidota</taxon>
        <taxon>Sphingobacteriia</taxon>
        <taxon>Sphingobacteriales</taxon>
        <taxon>Sphingobacteriaceae</taxon>
        <taxon>Pedobacter</taxon>
    </lineage>
</organism>
<accession>A0A4U1CRZ3</accession>
<evidence type="ECO:0000256" key="1">
    <source>
        <dbReference type="SAM" id="SignalP"/>
    </source>
</evidence>
<feature type="chain" id="PRO_5020448051" evidence="1">
    <location>
        <begin position="21"/>
        <end position="386"/>
    </location>
</feature>
<dbReference type="Pfam" id="PF01841">
    <property type="entry name" value="Transglut_core"/>
    <property type="match status" value="1"/>
</dbReference>